<dbReference type="KEGG" id="lhk:LHK_01665"/>
<name>C1D860_LARHH</name>
<dbReference type="EMBL" id="CP001154">
    <property type="protein sequence ID" value="ACO74650.1"/>
    <property type="molecule type" value="Genomic_DNA"/>
</dbReference>
<evidence type="ECO:0000313" key="1">
    <source>
        <dbReference type="EMBL" id="ACO74650.1"/>
    </source>
</evidence>
<dbReference type="AlphaFoldDB" id="C1D860"/>
<accession>C1D860</accession>
<protein>
    <submittedName>
        <fullName evidence="1">Uncharacterized protein</fullName>
    </submittedName>
</protein>
<dbReference type="STRING" id="557598.LHK_01665"/>
<dbReference type="HOGENOM" id="CLU_1480289_0_0_4"/>
<reference evidence="1 2" key="1">
    <citation type="journal article" date="2009" name="PLoS Genet.">
        <title>The complete genome and proteome of Laribacter hongkongensis reveal potential mechanisms for adaptations to different temperatures and habitats.</title>
        <authorList>
            <person name="Woo P.C."/>
            <person name="Lau S.K."/>
            <person name="Tse H."/>
            <person name="Teng J.L."/>
            <person name="Curreem S.O."/>
            <person name="Tsang A.K."/>
            <person name="Fan R.Y."/>
            <person name="Wong G.K."/>
            <person name="Huang Y."/>
            <person name="Loman N.J."/>
            <person name="Snyder L.A."/>
            <person name="Cai J.J."/>
            <person name="Huang J.D."/>
            <person name="Mak W."/>
            <person name="Pallen M.J."/>
            <person name="Lok S."/>
            <person name="Yuen K.Y."/>
        </authorList>
    </citation>
    <scope>NUCLEOTIDE SEQUENCE [LARGE SCALE GENOMIC DNA]</scope>
    <source>
        <strain evidence="1 2">HLHK9</strain>
    </source>
</reference>
<organism evidence="1 2">
    <name type="scientific">Laribacter hongkongensis (strain HLHK9)</name>
    <dbReference type="NCBI Taxonomy" id="557598"/>
    <lineage>
        <taxon>Bacteria</taxon>
        <taxon>Pseudomonadati</taxon>
        <taxon>Pseudomonadota</taxon>
        <taxon>Betaproteobacteria</taxon>
        <taxon>Neisseriales</taxon>
        <taxon>Aquaspirillaceae</taxon>
        <taxon>Laribacter</taxon>
    </lineage>
</organism>
<evidence type="ECO:0000313" key="2">
    <source>
        <dbReference type="Proteomes" id="UP000002010"/>
    </source>
</evidence>
<gene>
    <name evidence="1" type="ordered locus">LHK_01665</name>
</gene>
<sequence>MRNSRIYPLLLRSWEVVQTGGVRATGFEPRRPGGAGRADAAVDYDTAMRLIRPFMALPPSWREPVRCLALGGVHDIHRWAKRLEQLVEGRIVHPRPDWVLFGVEYGVWWWLEREARLPVPKGARRNCREFGDLVGISHESARQWWHANVAGVLDGWCAAAEGELEPLCNKLFPIGIALDMPA</sequence>
<keyword evidence="2" id="KW-1185">Reference proteome</keyword>
<dbReference type="Proteomes" id="UP000002010">
    <property type="component" value="Chromosome"/>
</dbReference>
<proteinExistence type="predicted"/>